<name>A0A285HV49_9FIRM</name>
<keyword evidence="3" id="KW-1185">Reference proteome</keyword>
<accession>A0A285HV49</accession>
<dbReference type="InterPro" id="IPR027417">
    <property type="entry name" value="P-loop_NTPase"/>
</dbReference>
<keyword evidence="1" id="KW-0175">Coiled coil</keyword>
<dbReference type="OrthoDB" id="2380879at2"/>
<evidence type="ECO:0008006" key="4">
    <source>
        <dbReference type="Google" id="ProtNLM"/>
    </source>
</evidence>
<organism evidence="2 3">
    <name type="scientific">Orenia metallireducens</name>
    <dbReference type="NCBI Taxonomy" id="1413210"/>
    <lineage>
        <taxon>Bacteria</taxon>
        <taxon>Bacillati</taxon>
        <taxon>Bacillota</taxon>
        <taxon>Clostridia</taxon>
        <taxon>Halanaerobiales</taxon>
        <taxon>Halobacteroidaceae</taxon>
        <taxon>Orenia</taxon>
    </lineage>
</organism>
<evidence type="ECO:0000256" key="1">
    <source>
        <dbReference type="SAM" id="Coils"/>
    </source>
</evidence>
<evidence type="ECO:0000313" key="2">
    <source>
        <dbReference type="EMBL" id="SNY39559.1"/>
    </source>
</evidence>
<feature type="coiled-coil region" evidence="1">
    <location>
        <begin position="7"/>
        <end position="34"/>
    </location>
</feature>
<sequence>MPIADIINGLEENINRLQSEYDQKKGTKEHIEQVIAESKLKLEKRKSERDLLEQVNLLFHETSEFAREQSRQQIESLVTHFLQYVFGENFSFEIELRSRGGQPWADFYVVSQEDKYRVKNEPQDARGGGVVDVVSLALRIAILQSHNNPAIDGSIILDEPAKHVSEEYIIRVTEFLKEVHSFSERQIIVVTHQQHLSEVADKAFRVELKDGKSEVAVKEF</sequence>
<dbReference type="RefSeq" id="WP_097018899.1">
    <property type="nucleotide sequence ID" value="NZ_OBDZ01000025.1"/>
</dbReference>
<dbReference type="EMBL" id="OBDZ01000025">
    <property type="protein sequence ID" value="SNY39559.1"/>
    <property type="molecule type" value="Genomic_DNA"/>
</dbReference>
<dbReference type="Proteomes" id="UP000219573">
    <property type="component" value="Unassembled WGS sequence"/>
</dbReference>
<dbReference type="AlphaFoldDB" id="A0A285HV49"/>
<protein>
    <recommendedName>
        <fullName evidence="4">ATPase</fullName>
    </recommendedName>
</protein>
<evidence type="ECO:0000313" key="3">
    <source>
        <dbReference type="Proteomes" id="UP000219573"/>
    </source>
</evidence>
<dbReference type="STRING" id="1413210.U472_02240"/>
<dbReference type="SUPFAM" id="SSF52540">
    <property type="entry name" value="P-loop containing nucleoside triphosphate hydrolases"/>
    <property type="match status" value="1"/>
</dbReference>
<proteinExistence type="predicted"/>
<reference evidence="3" key="1">
    <citation type="submission" date="2017-09" db="EMBL/GenBank/DDBJ databases">
        <authorList>
            <person name="Varghese N."/>
            <person name="Submissions S."/>
        </authorList>
    </citation>
    <scope>NUCLEOTIDE SEQUENCE [LARGE SCALE GENOMIC DNA]</scope>
    <source>
        <strain evidence="3">MSL47</strain>
    </source>
</reference>
<dbReference type="Gene3D" id="3.40.50.300">
    <property type="entry name" value="P-loop containing nucleotide triphosphate hydrolases"/>
    <property type="match status" value="1"/>
</dbReference>
<gene>
    <name evidence="2" type="ORF">SAMN06265827_12546</name>
</gene>